<organism evidence="2 3">
    <name type="scientific">Candidatus Woesebacteria bacterium GW2011_GWA1_39_21</name>
    <dbReference type="NCBI Taxonomy" id="1618550"/>
    <lineage>
        <taxon>Bacteria</taxon>
        <taxon>Candidatus Woeseibacteriota</taxon>
    </lineage>
</organism>
<dbReference type="GO" id="GO:0032259">
    <property type="term" value="P:methylation"/>
    <property type="evidence" value="ECO:0007669"/>
    <property type="project" value="InterPro"/>
</dbReference>
<sequence>MLILRYSSRRSKIRDVRRYKNLSKVILSVSKKTGIPTKKISDFFYYIRKGEPVDNNLSIQELGLSRNSLNQAKEILSSYLLPPSKNTQLKAKVVNEVKDFFSRGYLPDGAMWNFLKTRQYRETLEFIRQKVSSRPNPERKFDQFFATTQTTAKRACLMDYLADIEGKRILFLGDDDFTSVAVANFHTASEVSVMEIDERIRNGIFSVSKKEGLGIKLFDYDARKAFPASQLKRYDIVFTDPPYTEKGVQLFTSRAIEALDSSNHSARIYVCYGSSDSAKEKFLEIYDIFAKSRLMLRFIFDKFNRYKGAESIGDSSSLFIADVTANTKPIITGKHDKKIYTHN</sequence>
<dbReference type="GO" id="GO:0006596">
    <property type="term" value="P:polyamine biosynthetic process"/>
    <property type="evidence" value="ECO:0007669"/>
    <property type="project" value="TreeGrafter"/>
</dbReference>
<dbReference type="EMBL" id="LBWP01000021">
    <property type="protein sequence ID" value="KKR10275.1"/>
    <property type="molecule type" value="Genomic_DNA"/>
</dbReference>
<dbReference type="Gene3D" id="3.40.50.150">
    <property type="entry name" value="Vaccinia Virus protein VP39"/>
    <property type="match status" value="1"/>
</dbReference>
<dbReference type="InterPro" id="IPR051720">
    <property type="entry name" value="rRNA_MeTrfase/Polyamine_Synth"/>
</dbReference>
<name>A0A0G0QIN2_9BACT</name>
<dbReference type="PROSITE" id="PS00092">
    <property type="entry name" value="N6_MTASE"/>
    <property type="match status" value="1"/>
</dbReference>
<feature type="domain" description="N(4)-bis(aminopropyl)spermidine synthase C-terminal" evidence="1">
    <location>
        <begin position="125"/>
        <end position="323"/>
    </location>
</feature>
<dbReference type="InterPro" id="IPR029063">
    <property type="entry name" value="SAM-dependent_MTases_sf"/>
</dbReference>
<dbReference type="GO" id="GO:0003676">
    <property type="term" value="F:nucleic acid binding"/>
    <property type="evidence" value="ECO:0007669"/>
    <property type="project" value="InterPro"/>
</dbReference>
<evidence type="ECO:0000313" key="2">
    <source>
        <dbReference type="EMBL" id="KKR10275.1"/>
    </source>
</evidence>
<dbReference type="InterPro" id="IPR002723">
    <property type="entry name" value="BpsA_C"/>
</dbReference>
<dbReference type="AlphaFoldDB" id="A0A0G0QIN2"/>
<proteinExistence type="predicted"/>
<reference evidence="2 3" key="1">
    <citation type="journal article" date="2015" name="Nature">
        <title>rRNA introns, odd ribosomes, and small enigmatic genomes across a large radiation of phyla.</title>
        <authorList>
            <person name="Brown C.T."/>
            <person name="Hug L.A."/>
            <person name="Thomas B.C."/>
            <person name="Sharon I."/>
            <person name="Castelle C.J."/>
            <person name="Singh A."/>
            <person name="Wilkins M.J."/>
            <person name="Williams K.H."/>
            <person name="Banfield J.F."/>
        </authorList>
    </citation>
    <scope>NUCLEOTIDE SEQUENCE [LARGE SCALE GENOMIC DNA]</scope>
</reference>
<dbReference type="GO" id="GO:0008168">
    <property type="term" value="F:methyltransferase activity"/>
    <property type="evidence" value="ECO:0007669"/>
    <property type="project" value="InterPro"/>
</dbReference>
<dbReference type="Pfam" id="PF01861">
    <property type="entry name" value="BpsA_C"/>
    <property type="match status" value="1"/>
</dbReference>
<accession>A0A0G0QIN2</accession>
<dbReference type="InterPro" id="IPR002052">
    <property type="entry name" value="DNA_methylase_N6_adenine_CS"/>
</dbReference>
<evidence type="ECO:0000313" key="3">
    <source>
        <dbReference type="Proteomes" id="UP000034246"/>
    </source>
</evidence>
<protein>
    <recommendedName>
        <fullName evidence="1">N(4)-bis(aminopropyl)spermidine synthase C-terminal domain-containing protein</fullName>
    </recommendedName>
</protein>
<dbReference type="SUPFAM" id="SSF53335">
    <property type="entry name" value="S-adenosyl-L-methionine-dependent methyltransferases"/>
    <property type="match status" value="1"/>
</dbReference>
<evidence type="ECO:0000259" key="1">
    <source>
        <dbReference type="Pfam" id="PF01861"/>
    </source>
</evidence>
<gene>
    <name evidence="2" type="ORF">UT39_C0021G0017</name>
</gene>
<dbReference type="PANTHER" id="PTHR23290:SF0">
    <property type="entry name" value="RRNA N6-ADENOSINE-METHYLTRANSFERASE METTL5"/>
    <property type="match status" value="1"/>
</dbReference>
<dbReference type="Proteomes" id="UP000034246">
    <property type="component" value="Unassembled WGS sequence"/>
</dbReference>
<comment type="caution">
    <text evidence="2">The sequence shown here is derived from an EMBL/GenBank/DDBJ whole genome shotgun (WGS) entry which is preliminary data.</text>
</comment>
<dbReference type="PANTHER" id="PTHR23290">
    <property type="entry name" value="RRNA N6-ADENOSINE-METHYLTRANSFERASE METTL5"/>
    <property type="match status" value="1"/>
</dbReference>